<evidence type="ECO:0000256" key="1">
    <source>
        <dbReference type="SAM" id="Phobius"/>
    </source>
</evidence>
<dbReference type="EMBL" id="SPUK01000002">
    <property type="protein sequence ID" value="TQV99498.1"/>
    <property type="molecule type" value="Genomic_DNA"/>
</dbReference>
<feature type="transmembrane region" description="Helical" evidence="1">
    <location>
        <begin position="12"/>
        <end position="32"/>
    </location>
</feature>
<evidence type="ECO:0000313" key="3">
    <source>
        <dbReference type="Proteomes" id="UP000315783"/>
    </source>
</evidence>
<keyword evidence="1" id="KW-1133">Transmembrane helix</keyword>
<keyword evidence="1" id="KW-0472">Membrane</keyword>
<keyword evidence="1" id="KW-0812">Transmembrane</keyword>
<proteinExistence type="predicted"/>
<feature type="transmembrane region" description="Helical" evidence="1">
    <location>
        <begin position="81"/>
        <end position="100"/>
    </location>
</feature>
<reference evidence="2 3" key="1">
    <citation type="journal article" date="2019" name="Appl. Microbiol. Biotechnol.">
        <title>Genome sequence of Isaria javanica and comparative genome analysis insights into family S53 peptidase evolution in fungal entomopathogens.</title>
        <authorList>
            <person name="Lin R."/>
            <person name="Zhang X."/>
            <person name="Xin B."/>
            <person name="Zou M."/>
            <person name="Gao Y."/>
            <person name="Qin F."/>
            <person name="Hu Q."/>
            <person name="Xie B."/>
            <person name="Cheng X."/>
        </authorList>
    </citation>
    <scope>NUCLEOTIDE SEQUENCE [LARGE SCALE GENOMIC DNA]</scope>
    <source>
        <strain evidence="2 3">IJ1G</strain>
    </source>
</reference>
<dbReference type="AlphaFoldDB" id="A0A545VCP5"/>
<keyword evidence="3" id="KW-1185">Reference proteome</keyword>
<evidence type="ECO:0000313" key="2">
    <source>
        <dbReference type="EMBL" id="TQV99498.1"/>
    </source>
</evidence>
<sequence>MANHFAAVAQGIIAQMRISGGSIGVAISFILLQTRVIRELQGEFSQTQLREFYQSPLSVTSFTAAQLIFLRRVYISAFTDIMQVSIGVSGACFLASLFVWQKRPANIQQKLEGMEAYFGVR</sequence>
<comment type="caution">
    <text evidence="2">The sequence shown here is derived from an EMBL/GenBank/DDBJ whole genome shotgun (WGS) entry which is preliminary data.</text>
</comment>
<gene>
    <name evidence="2" type="ORF">IF1G_01713</name>
</gene>
<dbReference type="Proteomes" id="UP000315783">
    <property type="component" value="Unassembled WGS sequence"/>
</dbReference>
<name>A0A545VCP5_9HYPO</name>
<protein>
    <submittedName>
        <fullName evidence="2">Uncharacterized protein</fullName>
    </submittedName>
</protein>
<organism evidence="2 3">
    <name type="scientific">Cordyceps javanica</name>
    <dbReference type="NCBI Taxonomy" id="43265"/>
    <lineage>
        <taxon>Eukaryota</taxon>
        <taxon>Fungi</taxon>
        <taxon>Dikarya</taxon>
        <taxon>Ascomycota</taxon>
        <taxon>Pezizomycotina</taxon>
        <taxon>Sordariomycetes</taxon>
        <taxon>Hypocreomycetidae</taxon>
        <taxon>Hypocreales</taxon>
        <taxon>Cordycipitaceae</taxon>
        <taxon>Cordyceps</taxon>
    </lineage>
</organism>
<accession>A0A545VCP5</accession>